<dbReference type="InterPro" id="IPR045244">
    <property type="entry name" value="PGM"/>
</dbReference>
<dbReference type="EMBL" id="LANJ01000019">
    <property type="protein sequence ID" value="KKC37256.1"/>
    <property type="molecule type" value="Genomic_DNA"/>
</dbReference>
<dbReference type="NCBIfam" id="NF005737">
    <property type="entry name" value="PRK07564.1-1"/>
    <property type="match status" value="1"/>
</dbReference>
<reference evidence="13 14" key="1">
    <citation type="submission" date="2015-03" db="EMBL/GenBank/DDBJ databases">
        <authorList>
            <person name="Lepp D."/>
            <person name="Hassan Y.I."/>
            <person name="Li X.-Z."/>
            <person name="Zhou T."/>
        </authorList>
    </citation>
    <scope>NUCLEOTIDE SEQUENCE [LARGE SCALE GENOMIC DNA]</scope>
    <source>
        <strain evidence="13 14">E84</strain>
    </source>
</reference>
<keyword evidence="6 9" id="KW-0479">Metal-binding</keyword>
<dbReference type="Gene3D" id="3.30.310.50">
    <property type="entry name" value="Alpha-D-phosphohexomutase, C-terminal domain"/>
    <property type="match status" value="1"/>
</dbReference>
<organism evidence="13 14">
    <name type="scientific">Devosia epidermidihirudinis</name>
    <dbReference type="NCBI Taxonomy" id="1293439"/>
    <lineage>
        <taxon>Bacteria</taxon>
        <taxon>Pseudomonadati</taxon>
        <taxon>Pseudomonadota</taxon>
        <taxon>Alphaproteobacteria</taxon>
        <taxon>Hyphomicrobiales</taxon>
        <taxon>Devosiaceae</taxon>
        <taxon>Devosia</taxon>
    </lineage>
</organism>
<dbReference type="SUPFAM" id="SSF55957">
    <property type="entry name" value="Phosphoglucomutase, C-terminal domain"/>
    <property type="match status" value="1"/>
</dbReference>
<keyword evidence="8" id="KW-0413">Isomerase</keyword>
<dbReference type="Pfam" id="PF02878">
    <property type="entry name" value="PGM_PMM_I"/>
    <property type="match status" value="1"/>
</dbReference>
<evidence type="ECO:0000256" key="6">
    <source>
        <dbReference type="ARBA" id="ARBA00022723"/>
    </source>
</evidence>
<dbReference type="Pfam" id="PF02880">
    <property type="entry name" value="PGM_PMM_III"/>
    <property type="match status" value="1"/>
</dbReference>
<feature type="domain" description="Alpha-D-phosphohexomutase alpha/beta/alpha" evidence="10">
    <location>
        <begin position="14"/>
        <end position="152"/>
    </location>
</feature>
<dbReference type="EC" id="5.4.2.2" evidence="4"/>
<dbReference type="SUPFAM" id="SSF53738">
    <property type="entry name" value="Phosphoglucomutase, first 3 domains"/>
    <property type="match status" value="3"/>
</dbReference>
<dbReference type="PANTHER" id="PTHR22573">
    <property type="entry name" value="PHOSPHOHEXOMUTASE FAMILY MEMBER"/>
    <property type="match status" value="1"/>
</dbReference>
<dbReference type="PANTHER" id="PTHR22573:SF2">
    <property type="entry name" value="PHOSPHOGLUCOMUTASE"/>
    <property type="match status" value="1"/>
</dbReference>
<evidence type="ECO:0000313" key="14">
    <source>
        <dbReference type="Proteomes" id="UP000033411"/>
    </source>
</evidence>
<protein>
    <recommendedName>
        <fullName evidence="4">phosphoglucomutase (alpha-D-glucose-1,6-bisphosphate-dependent)</fullName>
        <ecNumber evidence="4">5.4.2.2</ecNumber>
    </recommendedName>
</protein>
<dbReference type="Gene3D" id="3.40.120.10">
    <property type="entry name" value="Alpha-D-Glucose-1,6-Bisphosphate, subunit A, domain 3"/>
    <property type="match status" value="3"/>
</dbReference>
<keyword evidence="14" id="KW-1185">Reference proteome</keyword>
<evidence type="ECO:0000256" key="9">
    <source>
        <dbReference type="RuleBase" id="RU004326"/>
    </source>
</evidence>
<gene>
    <name evidence="13" type="ORF">WH87_11875</name>
</gene>
<dbReference type="InterPro" id="IPR005846">
    <property type="entry name" value="A-D-PHexomutase_a/b/a-III"/>
</dbReference>
<evidence type="ECO:0000256" key="8">
    <source>
        <dbReference type="ARBA" id="ARBA00023235"/>
    </source>
</evidence>
<keyword evidence="7 9" id="KW-0460">Magnesium</keyword>
<dbReference type="InterPro" id="IPR016066">
    <property type="entry name" value="A-D-PHexomutase_CS"/>
</dbReference>
<evidence type="ECO:0000256" key="1">
    <source>
        <dbReference type="ARBA" id="ARBA00000443"/>
    </source>
</evidence>
<evidence type="ECO:0000256" key="2">
    <source>
        <dbReference type="ARBA" id="ARBA00001946"/>
    </source>
</evidence>
<dbReference type="InterPro" id="IPR005844">
    <property type="entry name" value="A-D-PHexomutase_a/b/a-I"/>
</dbReference>
<dbReference type="InterPro" id="IPR016055">
    <property type="entry name" value="A-D-PHexomutase_a/b/a-I/II/III"/>
</dbReference>
<evidence type="ECO:0000259" key="11">
    <source>
        <dbReference type="Pfam" id="PF02879"/>
    </source>
</evidence>
<evidence type="ECO:0000256" key="3">
    <source>
        <dbReference type="ARBA" id="ARBA00010231"/>
    </source>
</evidence>
<comment type="caution">
    <text evidence="13">The sequence shown here is derived from an EMBL/GenBank/DDBJ whole genome shotgun (WGS) entry which is preliminary data.</text>
</comment>
<keyword evidence="5" id="KW-0597">Phosphoprotein</keyword>
<feature type="domain" description="Alpha-D-phosphohexomutase alpha/beta/alpha" evidence="12">
    <location>
        <begin position="295"/>
        <end position="407"/>
    </location>
</feature>
<dbReference type="OrthoDB" id="9806956at2"/>
<dbReference type="FunFam" id="3.40.120.10:FF:000004">
    <property type="entry name" value="Phosphoglucomutase 5"/>
    <property type="match status" value="1"/>
</dbReference>
<dbReference type="GO" id="GO:0000287">
    <property type="term" value="F:magnesium ion binding"/>
    <property type="evidence" value="ECO:0007669"/>
    <property type="project" value="InterPro"/>
</dbReference>
<evidence type="ECO:0000313" key="13">
    <source>
        <dbReference type="EMBL" id="KKC37256.1"/>
    </source>
</evidence>
<dbReference type="InterPro" id="IPR005841">
    <property type="entry name" value="Alpha-D-phosphohexomutase_SF"/>
</dbReference>
<evidence type="ECO:0000259" key="10">
    <source>
        <dbReference type="Pfam" id="PF02878"/>
    </source>
</evidence>
<comment type="catalytic activity">
    <reaction evidence="1">
        <text>alpha-D-glucose 1-phosphate = alpha-D-glucose 6-phosphate</text>
        <dbReference type="Rhea" id="RHEA:23536"/>
        <dbReference type="ChEBI" id="CHEBI:58225"/>
        <dbReference type="ChEBI" id="CHEBI:58601"/>
        <dbReference type="EC" id="5.4.2.2"/>
    </reaction>
</comment>
<dbReference type="RefSeq" id="WP_046137544.1">
    <property type="nucleotide sequence ID" value="NZ_LANJ01000019.1"/>
</dbReference>
<dbReference type="InterPro" id="IPR036900">
    <property type="entry name" value="A-D-PHexomutase_C_sf"/>
</dbReference>
<dbReference type="PRINTS" id="PR00509">
    <property type="entry name" value="PGMPMM"/>
</dbReference>
<sequence length="544" mass="57961">MTIQTIKTTPYDDQKPGTSGLRKRVTVYAQPNYVENYIQSIFDSLDGFAGETLVIGGDGRYYNDVVIQKAIRIAAANGFGRVLVGQGGLLSTPAASHVIRHHKAFGGLVLSASHNPGGPDGDFGLKYNIGNGGPAPEKITDAVFARSKVIDSYKTVDTPDIALGQIGTQHVGDMVVEVIDPVADYAALMATLFDFDAIRALFAGGFRMTFDAMNAITGPYAHVLLEDTLGAPKGTVVNGTPSPDFGGGHPDPNLVYCKDMHDLLMTADGPDFGAASDGDGDRNLIIGKNRFVTPSDSLALLAANASLAPGYAGGIAGIARSMPTSAAADRVAEKLGIEMHETPTGWKFFGNLLDAGRVTICGEESAGTGSNHVREKDGLWAVLLWLNILAVRKQSVDQIVREHWATYGRNYYTRHDYEEVDAAIAGKLVDDLRAQLPALPGKSFGEDLQVAYADDFTYLDPIDGSTSAKQGIRIGFTDGSRIVVRLSGTGTVGATLRVYLERYEAADGRHDLDTQLALEPLIALAEELSGIKKRTGREAPSVIT</sequence>
<comment type="cofactor">
    <cofactor evidence="2">
        <name>Mg(2+)</name>
        <dbReference type="ChEBI" id="CHEBI:18420"/>
    </cofactor>
</comment>
<dbReference type="AlphaFoldDB" id="A0A0F5Q971"/>
<dbReference type="GO" id="GO:0004614">
    <property type="term" value="F:phosphoglucomutase activity"/>
    <property type="evidence" value="ECO:0007669"/>
    <property type="project" value="UniProtKB-EC"/>
</dbReference>
<dbReference type="STRING" id="1293439.WH87_11875"/>
<dbReference type="PATRIC" id="fig|1293439.3.peg.1974"/>
<proteinExistence type="inferred from homology"/>
<dbReference type="Proteomes" id="UP000033411">
    <property type="component" value="Unassembled WGS sequence"/>
</dbReference>
<evidence type="ECO:0000256" key="5">
    <source>
        <dbReference type="ARBA" id="ARBA00022553"/>
    </source>
</evidence>
<evidence type="ECO:0000259" key="12">
    <source>
        <dbReference type="Pfam" id="PF02880"/>
    </source>
</evidence>
<dbReference type="Pfam" id="PF24947">
    <property type="entry name" value="PGM1_C_vert_fung"/>
    <property type="match status" value="1"/>
</dbReference>
<feature type="domain" description="Alpha-D-phosphohexomutase alpha/beta/alpha" evidence="11">
    <location>
        <begin position="184"/>
        <end position="286"/>
    </location>
</feature>
<dbReference type="GO" id="GO:0005975">
    <property type="term" value="P:carbohydrate metabolic process"/>
    <property type="evidence" value="ECO:0007669"/>
    <property type="project" value="InterPro"/>
</dbReference>
<dbReference type="FunFam" id="3.30.310.50:FF:000002">
    <property type="entry name" value="Phosphoglucomutase 5"/>
    <property type="match status" value="1"/>
</dbReference>
<comment type="similarity">
    <text evidence="3 9">Belongs to the phosphohexose mutase family.</text>
</comment>
<dbReference type="InterPro" id="IPR005845">
    <property type="entry name" value="A-D-PHexomutase_a/b/a-II"/>
</dbReference>
<dbReference type="GO" id="GO:0005829">
    <property type="term" value="C:cytosol"/>
    <property type="evidence" value="ECO:0007669"/>
    <property type="project" value="TreeGrafter"/>
</dbReference>
<evidence type="ECO:0000256" key="7">
    <source>
        <dbReference type="ARBA" id="ARBA00022842"/>
    </source>
</evidence>
<name>A0A0F5Q971_9HYPH</name>
<dbReference type="PROSITE" id="PS00710">
    <property type="entry name" value="PGM_PMM"/>
    <property type="match status" value="1"/>
</dbReference>
<dbReference type="FunFam" id="3.40.120.10:FF:000005">
    <property type="entry name" value="Phosphoglucomutase 5"/>
    <property type="match status" value="1"/>
</dbReference>
<dbReference type="Pfam" id="PF02879">
    <property type="entry name" value="PGM_PMM_II"/>
    <property type="match status" value="1"/>
</dbReference>
<accession>A0A0F5Q971</accession>
<evidence type="ECO:0000256" key="4">
    <source>
        <dbReference type="ARBA" id="ARBA00012728"/>
    </source>
</evidence>